<dbReference type="NCBIfam" id="TIGR00494">
    <property type="entry name" value="crcB"/>
    <property type="match status" value="1"/>
</dbReference>
<feature type="transmembrane region" description="Helical" evidence="10">
    <location>
        <begin position="68"/>
        <end position="92"/>
    </location>
</feature>
<comment type="activity regulation">
    <text evidence="10">Na(+) is not transported, but it plays an essential structural role and its presence is essential for fluoride channel function.</text>
</comment>
<evidence type="ECO:0000256" key="1">
    <source>
        <dbReference type="ARBA" id="ARBA00004651"/>
    </source>
</evidence>
<proteinExistence type="inferred from homology"/>
<keyword evidence="12" id="KW-1185">Reference proteome</keyword>
<dbReference type="RefSeq" id="WP_341799909.1">
    <property type="nucleotide sequence ID" value="NZ_BAAANZ010000004.1"/>
</dbReference>
<dbReference type="HAMAP" id="MF_00454">
    <property type="entry name" value="FluC"/>
    <property type="match status" value="1"/>
</dbReference>
<keyword evidence="5 10" id="KW-0472">Membrane</keyword>
<evidence type="ECO:0000313" key="11">
    <source>
        <dbReference type="EMBL" id="MBB5618172.1"/>
    </source>
</evidence>
<dbReference type="PANTHER" id="PTHR28259:SF1">
    <property type="entry name" value="FLUORIDE EXPORT PROTEIN 1-RELATED"/>
    <property type="match status" value="1"/>
</dbReference>
<protein>
    <recommendedName>
        <fullName evidence="10">Fluoride-specific ion channel FluC</fullName>
    </recommendedName>
</protein>
<keyword evidence="10" id="KW-0813">Transport</keyword>
<comment type="catalytic activity">
    <reaction evidence="8">
        <text>fluoride(in) = fluoride(out)</text>
        <dbReference type="Rhea" id="RHEA:76159"/>
        <dbReference type="ChEBI" id="CHEBI:17051"/>
    </reaction>
    <physiologicalReaction direction="left-to-right" evidence="8">
        <dbReference type="Rhea" id="RHEA:76160"/>
    </physiologicalReaction>
</comment>
<evidence type="ECO:0000256" key="8">
    <source>
        <dbReference type="ARBA" id="ARBA00035585"/>
    </source>
</evidence>
<dbReference type="PANTHER" id="PTHR28259">
    <property type="entry name" value="FLUORIDE EXPORT PROTEIN 1-RELATED"/>
    <property type="match status" value="1"/>
</dbReference>
<comment type="caution">
    <text evidence="11">The sequence shown here is derived from an EMBL/GenBank/DDBJ whole genome shotgun (WGS) entry which is preliminary data.</text>
</comment>
<evidence type="ECO:0000256" key="10">
    <source>
        <dbReference type="HAMAP-Rule" id="MF_00454"/>
    </source>
</evidence>
<dbReference type="GO" id="GO:0062054">
    <property type="term" value="F:fluoride channel activity"/>
    <property type="evidence" value="ECO:0007669"/>
    <property type="project" value="UniProtKB-UniRule"/>
</dbReference>
<evidence type="ECO:0000256" key="3">
    <source>
        <dbReference type="ARBA" id="ARBA00022692"/>
    </source>
</evidence>
<gene>
    <name evidence="10" type="primary">fluC</name>
    <name evidence="10" type="synonym">crcB</name>
    <name evidence="11" type="ORF">BJ959_001668</name>
</gene>
<evidence type="ECO:0000256" key="6">
    <source>
        <dbReference type="ARBA" id="ARBA00023303"/>
    </source>
</evidence>
<comment type="similarity">
    <text evidence="7 10">Belongs to the fluoride channel Fluc/FEX (TC 1.A.43) family.</text>
</comment>
<dbReference type="GO" id="GO:0046872">
    <property type="term" value="F:metal ion binding"/>
    <property type="evidence" value="ECO:0007669"/>
    <property type="project" value="UniProtKB-KW"/>
</dbReference>
<evidence type="ECO:0000256" key="4">
    <source>
        <dbReference type="ARBA" id="ARBA00022989"/>
    </source>
</evidence>
<feature type="transmembrane region" description="Helical" evidence="10">
    <location>
        <begin position="98"/>
        <end position="122"/>
    </location>
</feature>
<dbReference type="Pfam" id="PF02537">
    <property type="entry name" value="CRCB"/>
    <property type="match status" value="1"/>
</dbReference>
<comment type="subcellular location">
    <subcellularLocation>
        <location evidence="1 10">Cell membrane</location>
        <topology evidence="1 10">Multi-pass membrane protein</topology>
    </subcellularLocation>
</comment>
<reference evidence="11 12" key="1">
    <citation type="submission" date="2020-08" db="EMBL/GenBank/DDBJ databases">
        <title>Sequencing the genomes of 1000 actinobacteria strains.</title>
        <authorList>
            <person name="Klenk H.-P."/>
        </authorList>
    </citation>
    <scope>NUCLEOTIDE SEQUENCE [LARGE SCALE GENOMIC DNA]</scope>
    <source>
        <strain evidence="11 12">DSM 23889</strain>
    </source>
</reference>
<comment type="function">
    <text evidence="9 10">Fluoride-specific ion channel. Important for reducing fluoride concentration in the cell, thus reducing its toxicity.</text>
</comment>
<dbReference type="GO" id="GO:0005886">
    <property type="term" value="C:plasma membrane"/>
    <property type="evidence" value="ECO:0007669"/>
    <property type="project" value="UniProtKB-SubCell"/>
</dbReference>
<dbReference type="Proteomes" id="UP000552883">
    <property type="component" value="Unassembled WGS sequence"/>
</dbReference>
<evidence type="ECO:0000256" key="9">
    <source>
        <dbReference type="ARBA" id="ARBA00049940"/>
    </source>
</evidence>
<feature type="binding site" evidence="10">
    <location>
        <position position="75"/>
    </location>
    <ligand>
        <name>Na(+)</name>
        <dbReference type="ChEBI" id="CHEBI:29101"/>
        <note>structural</note>
    </ligand>
</feature>
<keyword evidence="4 10" id="KW-1133">Transmembrane helix</keyword>
<dbReference type="GO" id="GO:0140114">
    <property type="term" value="P:cellular detoxification of fluoride"/>
    <property type="evidence" value="ECO:0007669"/>
    <property type="project" value="UniProtKB-UniRule"/>
</dbReference>
<keyword evidence="10" id="KW-0406">Ion transport</keyword>
<feature type="transmembrane region" description="Helical" evidence="10">
    <location>
        <begin position="40"/>
        <end position="61"/>
    </location>
</feature>
<keyword evidence="10" id="KW-0479">Metal-binding</keyword>
<dbReference type="EMBL" id="JACHBS010000001">
    <property type="protein sequence ID" value="MBB5618172.1"/>
    <property type="molecule type" value="Genomic_DNA"/>
</dbReference>
<accession>A0A840XI50</accession>
<evidence type="ECO:0000256" key="2">
    <source>
        <dbReference type="ARBA" id="ARBA00022475"/>
    </source>
</evidence>
<evidence type="ECO:0000256" key="5">
    <source>
        <dbReference type="ARBA" id="ARBA00023136"/>
    </source>
</evidence>
<evidence type="ECO:0000313" key="12">
    <source>
        <dbReference type="Proteomes" id="UP000552883"/>
    </source>
</evidence>
<feature type="binding site" evidence="10">
    <location>
        <position position="78"/>
    </location>
    <ligand>
        <name>Na(+)</name>
        <dbReference type="ChEBI" id="CHEBI:29101"/>
        <note>structural</note>
    </ligand>
</feature>
<evidence type="ECO:0000256" key="7">
    <source>
        <dbReference type="ARBA" id="ARBA00035120"/>
    </source>
</evidence>
<keyword evidence="2 10" id="KW-1003">Cell membrane</keyword>
<keyword evidence="10" id="KW-0915">Sodium</keyword>
<keyword evidence="6 10" id="KW-0407">Ion channel</keyword>
<dbReference type="AlphaFoldDB" id="A0A840XI50"/>
<dbReference type="InterPro" id="IPR003691">
    <property type="entry name" value="FluC"/>
</dbReference>
<organism evidence="11 12">
    <name type="scientific">Microcella frigidaquae</name>
    <dbReference type="NCBI Taxonomy" id="424758"/>
    <lineage>
        <taxon>Bacteria</taxon>
        <taxon>Bacillati</taxon>
        <taxon>Actinomycetota</taxon>
        <taxon>Actinomycetes</taxon>
        <taxon>Micrococcales</taxon>
        <taxon>Microbacteriaceae</taxon>
        <taxon>Microcella</taxon>
    </lineage>
</organism>
<sequence length="127" mass="12771">MTPLLVLAVAVGGALGAVLRHLAAVVLTSGSLSGRGRIPWGVLAVNVVGSFIAGLALGLPLDPTWKHIILTGFCGGLTTFSTLSVDTLQLILDGKRRAAAVSVLLNLALGIPAMLLGLGLAASLRLG</sequence>
<name>A0A840XI50_9MICO</name>
<keyword evidence="3 10" id="KW-0812">Transmembrane</keyword>